<accession>A0A6M3LWN9</accession>
<protein>
    <submittedName>
        <fullName evidence="1">Uncharacterized protein</fullName>
    </submittedName>
</protein>
<dbReference type="AlphaFoldDB" id="A0A6M3LWN9"/>
<gene>
    <name evidence="1" type="ORF">MM415B06701_0002</name>
</gene>
<evidence type="ECO:0000313" key="1">
    <source>
        <dbReference type="EMBL" id="QJA97095.1"/>
    </source>
</evidence>
<organism evidence="1">
    <name type="scientific">viral metagenome</name>
    <dbReference type="NCBI Taxonomy" id="1070528"/>
    <lineage>
        <taxon>unclassified sequences</taxon>
        <taxon>metagenomes</taxon>
        <taxon>organismal metagenomes</taxon>
    </lineage>
</organism>
<name>A0A6M3LWN9_9ZZZZ</name>
<reference evidence="1" key="1">
    <citation type="submission" date="2020-03" db="EMBL/GenBank/DDBJ databases">
        <title>The deep terrestrial virosphere.</title>
        <authorList>
            <person name="Holmfeldt K."/>
            <person name="Nilsson E."/>
            <person name="Simone D."/>
            <person name="Lopez-Fernandez M."/>
            <person name="Wu X."/>
            <person name="de Brujin I."/>
            <person name="Lundin D."/>
            <person name="Andersson A."/>
            <person name="Bertilsson S."/>
            <person name="Dopson M."/>
        </authorList>
    </citation>
    <scope>NUCLEOTIDE SEQUENCE</scope>
    <source>
        <strain evidence="1">MM415B06701</strain>
    </source>
</reference>
<sequence length="79" mass="9367">MPRVHNSSSYWSTADEKAWIKDLGRGIHSFVSLPAFEIKRSKFLENYLLVLERRVTWDKLERGKLIKFLNSEIEKEART</sequence>
<proteinExistence type="predicted"/>
<dbReference type="EMBL" id="MT143462">
    <property type="protein sequence ID" value="QJA97095.1"/>
    <property type="molecule type" value="Genomic_DNA"/>
</dbReference>